<proteinExistence type="predicted"/>
<feature type="compositionally biased region" description="Pro residues" evidence="1">
    <location>
        <begin position="102"/>
        <end position="117"/>
    </location>
</feature>
<feature type="compositionally biased region" description="Basic and acidic residues" evidence="1">
    <location>
        <begin position="30"/>
        <end position="40"/>
    </location>
</feature>
<protein>
    <submittedName>
        <fullName evidence="2">Uncharacterized protein</fullName>
    </submittedName>
</protein>
<accession>F4WXM9</accession>
<feature type="compositionally biased region" description="Gly residues" evidence="1">
    <location>
        <begin position="58"/>
        <end position="69"/>
    </location>
</feature>
<gene>
    <name evidence="2" type="ORF">G5I_10715</name>
</gene>
<feature type="region of interest" description="Disordered" evidence="1">
    <location>
        <begin position="1"/>
        <end position="206"/>
    </location>
</feature>
<dbReference type="EMBL" id="GL888426">
    <property type="protein sequence ID" value="EGI61029.1"/>
    <property type="molecule type" value="Genomic_DNA"/>
</dbReference>
<dbReference type="AlphaFoldDB" id="F4WXM9"/>
<dbReference type="Proteomes" id="UP000007755">
    <property type="component" value="Unassembled WGS sequence"/>
</dbReference>
<sequence>MTGKDGAPGHEWDSTMKWSGLESSTGARSPEGEDQRERRGGKPNGADLRAAPAPPPEGDGGGTDDGAGPKGTTPPSGAANLPPNPRRRKRELPPRREGNAPSMPPPAARRDPSPPAVPKTTEDGTRAADANEATWAQVVSKAVKRATAQAAKNETAPPRPPKSAKAPAPTKKTESGGKTGGGAKKGSTAVSPQASGKKAPPLKLRSPNGAAITLACADPSAYQKVTRVAAATIAEAPSAADVADVEMAVVAETSTAAADNVGEGEERGTK</sequence>
<dbReference type="InParanoid" id="F4WXM9"/>
<evidence type="ECO:0000256" key="1">
    <source>
        <dbReference type="SAM" id="MobiDB-lite"/>
    </source>
</evidence>
<evidence type="ECO:0000313" key="3">
    <source>
        <dbReference type="Proteomes" id="UP000007755"/>
    </source>
</evidence>
<name>F4WXM9_ACREC</name>
<reference evidence="2" key="1">
    <citation type="submission" date="2011-02" db="EMBL/GenBank/DDBJ databases">
        <title>The genome of the leaf-cutting ant Acromyrmex echinatior suggests key adaptations to social evolution and fungus farming.</title>
        <authorList>
            <person name="Nygaard S."/>
            <person name="Zhang G."/>
        </authorList>
    </citation>
    <scope>NUCLEOTIDE SEQUENCE</scope>
</reference>
<keyword evidence="3" id="KW-1185">Reference proteome</keyword>
<organism evidence="3">
    <name type="scientific">Acromyrmex echinatior</name>
    <name type="common">Panamanian leafcutter ant</name>
    <name type="synonym">Acromyrmex octospinosus echinatior</name>
    <dbReference type="NCBI Taxonomy" id="103372"/>
    <lineage>
        <taxon>Eukaryota</taxon>
        <taxon>Metazoa</taxon>
        <taxon>Ecdysozoa</taxon>
        <taxon>Arthropoda</taxon>
        <taxon>Hexapoda</taxon>
        <taxon>Insecta</taxon>
        <taxon>Pterygota</taxon>
        <taxon>Neoptera</taxon>
        <taxon>Endopterygota</taxon>
        <taxon>Hymenoptera</taxon>
        <taxon>Apocrita</taxon>
        <taxon>Aculeata</taxon>
        <taxon>Formicoidea</taxon>
        <taxon>Formicidae</taxon>
        <taxon>Myrmicinae</taxon>
        <taxon>Acromyrmex</taxon>
    </lineage>
</organism>
<dbReference type="eggNOG" id="ENOG502SQAR">
    <property type="taxonomic scope" value="Eukaryota"/>
</dbReference>
<evidence type="ECO:0000313" key="2">
    <source>
        <dbReference type="EMBL" id="EGI61029.1"/>
    </source>
</evidence>